<dbReference type="GO" id="GO:0006397">
    <property type="term" value="P:mRNA processing"/>
    <property type="evidence" value="ECO:0007669"/>
    <property type="project" value="UniProtKB-KW"/>
</dbReference>
<keyword evidence="2" id="KW-0934">Plastid</keyword>
<dbReference type="GO" id="GO:0008033">
    <property type="term" value="P:tRNA processing"/>
    <property type="evidence" value="ECO:0007669"/>
    <property type="project" value="UniProtKB-KW"/>
</dbReference>
<comment type="caution">
    <text evidence="7">The sequence shown here is derived from an EMBL/GenBank/DDBJ whole genome shotgun (WGS) entry which is preliminary data.</text>
</comment>
<evidence type="ECO:0000313" key="8">
    <source>
        <dbReference type="Proteomes" id="UP000287651"/>
    </source>
</evidence>
<evidence type="ECO:0000256" key="4">
    <source>
        <dbReference type="ARBA" id="ARBA00022694"/>
    </source>
</evidence>
<evidence type="ECO:0000256" key="3">
    <source>
        <dbReference type="ARBA" id="ARBA00022664"/>
    </source>
</evidence>
<proteinExistence type="predicted"/>
<sequence>MDTLTKKFDIIVPIIPLVRSSSKAKFCIVSGHPISKLIWTDLSYYDIIN</sequence>
<gene>
    <name evidence="7" type="ORF">B296_00007790</name>
</gene>
<evidence type="ECO:0000313" key="7">
    <source>
        <dbReference type="EMBL" id="RRT85721.1"/>
    </source>
</evidence>
<comment type="subcellular location">
    <subcellularLocation>
        <location evidence="1">Plastid</location>
    </subcellularLocation>
</comment>
<name>A0A427BB57_ENSVE</name>
<dbReference type="Pfam" id="PF01348">
    <property type="entry name" value="Intron_maturas2"/>
    <property type="match status" value="1"/>
</dbReference>
<keyword evidence="4" id="KW-0819">tRNA processing</keyword>
<dbReference type="Proteomes" id="UP000287651">
    <property type="component" value="Unassembled WGS sequence"/>
</dbReference>
<dbReference type="GO" id="GO:0009507">
    <property type="term" value="C:chloroplast"/>
    <property type="evidence" value="ECO:0007669"/>
    <property type="project" value="InterPro"/>
</dbReference>
<keyword evidence="5" id="KW-0694">RNA-binding</keyword>
<dbReference type="GO" id="GO:0003723">
    <property type="term" value="F:RNA binding"/>
    <property type="evidence" value="ECO:0007669"/>
    <property type="project" value="UniProtKB-KW"/>
</dbReference>
<dbReference type="EMBL" id="AMZH03000072">
    <property type="protein sequence ID" value="RRT85721.1"/>
    <property type="molecule type" value="Genomic_DNA"/>
</dbReference>
<evidence type="ECO:0000256" key="2">
    <source>
        <dbReference type="ARBA" id="ARBA00022640"/>
    </source>
</evidence>
<dbReference type="AlphaFoldDB" id="A0A427BB57"/>
<dbReference type="PANTHER" id="PTHR34811">
    <property type="entry name" value="MATURASE K"/>
    <property type="match status" value="1"/>
</dbReference>
<evidence type="ECO:0000256" key="1">
    <source>
        <dbReference type="ARBA" id="ARBA00004474"/>
    </source>
</evidence>
<evidence type="ECO:0000259" key="6">
    <source>
        <dbReference type="Pfam" id="PF01348"/>
    </source>
</evidence>
<dbReference type="InterPro" id="IPR024937">
    <property type="entry name" value="Domain_X"/>
</dbReference>
<dbReference type="InterPro" id="IPR002866">
    <property type="entry name" value="Maturase_MatK"/>
</dbReference>
<keyword evidence="3" id="KW-0507">mRNA processing</keyword>
<reference evidence="7 8" key="1">
    <citation type="journal article" date="2014" name="Agronomy (Basel)">
        <title>A Draft Genome Sequence for Ensete ventricosum, the Drought-Tolerant Tree Against Hunger.</title>
        <authorList>
            <person name="Harrison J."/>
            <person name="Moore K.A."/>
            <person name="Paszkiewicz K."/>
            <person name="Jones T."/>
            <person name="Grant M."/>
            <person name="Ambacheew D."/>
            <person name="Muzemil S."/>
            <person name="Studholme D.J."/>
        </authorList>
    </citation>
    <scope>NUCLEOTIDE SEQUENCE [LARGE SCALE GENOMIC DNA]</scope>
</reference>
<organism evidence="7 8">
    <name type="scientific">Ensete ventricosum</name>
    <name type="common">Abyssinian banana</name>
    <name type="synonym">Musa ensete</name>
    <dbReference type="NCBI Taxonomy" id="4639"/>
    <lineage>
        <taxon>Eukaryota</taxon>
        <taxon>Viridiplantae</taxon>
        <taxon>Streptophyta</taxon>
        <taxon>Embryophyta</taxon>
        <taxon>Tracheophyta</taxon>
        <taxon>Spermatophyta</taxon>
        <taxon>Magnoliopsida</taxon>
        <taxon>Liliopsida</taxon>
        <taxon>Zingiberales</taxon>
        <taxon>Musaceae</taxon>
        <taxon>Ensete</taxon>
    </lineage>
</organism>
<accession>A0A427BB57</accession>
<protein>
    <recommendedName>
        <fullName evidence="6">Domain X domain-containing protein</fullName>
    </recommendedName>
</protein>
<evidence type="ECO:0000256" key="5">
    <source>
        <dbReference type="ARBA" id="ARBA00022884"/>
    </source>
</evidence>
<dbReference type="PANTHER" id="PTHR34811:SF1">
    <property type="entry name" value="MATURASE K"/>
    <property type="match status" value="1"/>
</dbReference>
<feature type="domain" description="Domain X" evidence="6">
    <location>
        <begin position="5"/>
        <end position="49"/>
    </location>
</feature>